<accession>A0ABU6XWK4</accession>
<feature type="transmembrane region" description="Helical" evidence="1">
    <location>
        <begin position="65"/>
        <end position="85"/>
    </location>
</feature>
<organism evidence="2 3">
    <name type="scientific">Stylosanthes scabra</name>
    <dbReference type="NCBI Taxonomy" id="79078"/>
    <lineage>
        <taxon>Eukaryota</taxon>
        <taxon>Viridiplantae</taxon>
        <taxon>Streptophyta</taxon>
        <taxon>Embryophyta</taxon>
        <taxon>Tracheophyta</taxon>
        <taxon>Spermatophyta</taxon>
        <taxon>Magnoliopsida</taxon>
        <taxon>eudicotyledons</taxon>
        <taxon>Gunneridae</taxon>
        <taxon>Pentapetalae</taxon>
        <taxon>rosids</taxon>
        <taxon>fabids</taxon>
        <taxon>Fabales</taxon>
        <taxon>Fabaceae</taxon>
        <taxon>Papilionoideae</taxon>
        <taxon>50 kb inversion clade</taxon>
        <taxon>dalbergioids sensu lato</taxon>
        <taxon>Dalbergieae</taxon>
        <taxon>Pterocarpus clade</taxon>
        <taxon>Stylosanthes</taxon>
    </lineage>
</organism>
<dbReference type="Proteomes" id="UP001341840">
    <property type="component" value="Unassembled WGS sequence"/>
</dbReference>
<dbReference type="EMBL" id="JASCZI010213844">
    <property type="protein sequence ID" value="MED6201686.1"/>
    <property type="molecule type" value="Genomic_DNA"/>
</dbReference>
<protein>
    <submittedName>
        <fullName evidence="2">Uncharacterized protein</fullName>
    </submittedName>
</protein>
<keyword evidence="1" id="KW-0472">Membrane</keyword>
<sequence length="143" mass="15597">MNGYDLWIFKAIEEKETRVVLPINPSPRLSLKGTLALSLFPSHCRPPLSHLPSVQHLRSSESASFHLLVPVSLSSVAAVGLATLSLPKVCISAPDLLLAVMSPFLICSLLLRRRCCVFRRSVPTNHRSKGVSLDASLSCRLAL</sequence>
<proteinExistence type="predicted"/>
<evidence type="ECO:0000313" key="3">
    <source>
        <dbReference type="Proteomes" id="UP001341840"/>
    </source>
</evidence>
<keyword evidence="3" id="KW-1185">Reference proteome</keyword>
<evidence type="ECO:0000313" key="2">
    <source>
        <dbReference type="EMBL" id="MED6201686.1"/>
    </source>
</evidence>
<comment type="caution">
    <text evidence="2">The sequence shown here is derived from an EMBL/GenBank/DDBJ whole genome shotgun (WGS) entry which is preliminary data.</text>
</comment>
<evidence type="ECO:0000256" key="1">
    <source>
        <dbReference type="SAM" id="Phobius"/>
    </source>
</evidence>
<feature type="transmembrane region" description="Helical" evidence="1">
    <location>
        <begin position="91"/>
        <end position="111"/>
    </location>
</feature>
<reference evidence="2 3" key="1">
    <citation type="journal article" date="2023" name="Plants (Basel)">
        <title>Bridging the Gap: Combining Genomics and Transcriptomics Approaches to Understand Stylosanthes scabra, an Orphan Legume from the Brazilian Caatinga.</title>
        <authorList>
            <person name="Ferreira-Neto J.R.C."/>
            <person name="da Silva M.D."/>
            <person name="Binneck E."/>
            <person name="de Melo N.F."/>
            <person name="da Silva R.H."/>
            <person name="de Melo A.L.T.M."/>
            <person name="Pandolfi V."/>
            <person name="Bustamante F.O."/>
            <person name="Brasileiro-Vidal A.C."/>
            <person name="Benko-Iseppon A.M."/>
        </authorList>
    </citation>
    <scope>NUCLEOTIDE SEQUENCE [LARGE SCALE GENOMIC DNA]</scope>
    <source>
        <tissue evidence="2">Leaves</tissue>
    </source>
</reference>
<name>A0ABU6XWK4_9FABA</name>
<keyword evidence="1" id="KW-0812">Transmembrane</keyword>
<keyword evidence="1" id="KW-1133">Transmembrane helix</keyword>
<gene>
    <name evidence="2" type="ORF">PIB30_097428</name>
</gene>